<dbReference type="Proteomes" id="UP001164929">
    <property type="component" value="Chromosome 10"/>
</dbReference>
<accession>A0AAD6Q8X3</accession>
<evidence type="ECO:0000313" key="1">
    <source>
        <dbReference type="EMBL" id="KAJ6983331.1"/>
    </source>
</evidence>
<protein>
    <submittedName>
        <fullName evidence="1">Uncharacterized protein</fullName>
    </submittedName>
</protein>
<dbReference type="EMBL" id="JAQIZT010000010">
    <property type="protein sequence ID" value="KAJ6983331.1"/>
    <property type="molecule type" value="Genomic_DNA"/>
</dbReference>
<organism evidence="1 2">
    <name type="scientific">Populus alba x Populus x berolinensis</name>
    <dbReference type="NCBI Taxonomy" id="444605"/>
    <lineage>
        <taxon>Eukaryota</taxon>
        <taxon>Viridiplantae</taxon>
        <taxon>Streptophyta</taxon>
        <taxon>Embryophyta</taxon>
        <taxon>Tracheophyta</taxon>
        <taxon>Spermatophyta</taxon>
        <taxon>Magnoliopsida</taxon>
        <taxon>eudicotyledons</taxon>
        <taxon>Gunneridae</taxon>
        <taxon>Pentapetalae</taxon>
        <taxon>rosids</taxon>
        <taxon>fabids</taxon>
        <taxon>Malpighiales</taxon>
        <taxon>Salicaceae</taxon>
        <taxon>Saliceae</taxon>
        <taxon>Populus</taxon>
    </lineage>
</organism>
<keyword evidence="2" id="KW-1185">Reference proteome</keyword>
<dbReference type="AlphaFoldDB" id="A0AAD6Q8X3"/>
<comment type="caution">
    <text evidence="1">The sequence shown here is derived from an EMBL/GenBank/DDBJ whole genome shotgun (WGS) entry which is preliminary data.</text>
</comment>
<gene>
    <name evidence="1" type="ORF">NC653_026211</name>
</gene>
<sequence>MLIPTWIGFSPENLLLQVPTCTNSSKC</sequence>
<evidence type="ECO:0000313" key="2">
    <source>
        <dbReference type="Proteomes" id="UP001164929"/>
    </source>
</evidence>
<name>A0AAD6Q8X3_9ROSI</name>
<proteinExistence type="predicted"/>
<reference evidence="1" key="1">
    <citation type="journal article" date="2023" name="Mol. Ecol. Resour.">
        <title>Chromosome-level genome assembly of a triploid poplar Populus alba 'Berolinensis'.</title>
        <authorList>
            <person name="Chen S."/>
            <person name="Yu Y."/>
            <person name="Wang X."/>
            <person name="Wang S."/>
            <person name="Zhang T."/>
            <person name="Zhou Y."/>
            <person name="He R."/>
            <person name="Meng N."/>
            <person name="Wang Y."/>
            <person name="Liu W."/>
            <person name="Liu Z."/>
            <person name="Liu J."/>
            <person name="Guo Q."/>
            <person name="Huang H."/>
            <person name="Sederoff R.R."/>
            <person name="Wang G."/>
            <person name="Qu G."/>
            <person name="Chen S."/>
        </authorList>
    </citation>
    <scope>NUCLEOTIDE SEQUENCE</scope>
    <source>
        <strain evidence="1">SC-2020</strain>
    </source>
</reference>